<dbReference type="AlphaFoldDB" id="A0A9W7TPR7"/>
<evidence type="ECO:0000313" key="1">
    <source>
        <dbReference type="EMBL" id="KAI7801050.1"/>
    </source>
</evidence>
<comment type="caution">
    <text evidence="1">The sequence shown here is derived from an EMBL/GenBank/DDBJ whole genome shotgun (WGS) entry which is preliminary data.</text>
</comment>
<evidence type="ECO:0000313" key="2">
    <source>
        <dbReference type="Proteomes" id="UP001059041"/>
    </source>
</evidence>
<dbReference type="Proteomes" id="UP001059041">
    <property type="component" value="Linkage Group LG14"/>
</dbReference>
<name>A0A9W7TPR7_TRIRA</name>
<feature type="non-terminal residue" evidence="1">
    <location>
        <position position="259"/>
    </location>
</feature>
<accession>A0A9W7TPR7</accession>
<keyword evidence="2" id="KW-1185">Reference proteome</keyword>
<reference evidence="1" key="1">
    <citation type="submission" date="2021-02" db="EMBL/GenBank/DDBJ databases">
        <title>Comparative genomics reveals that relaxation of natural selection precedes convergent phenotypic evolution of cavefish.</title>
        <authorList>
            <person name="Peng Z."/>
        </authorList>
    </citation>
    <scope>NUCLEOTIDE SEQUENCE</scope>
    <source>
        <tissue evidence="1">Muscle</tissue>
    </source>
</reference>
<gene>
    <name evidence="1" type="ORF">IRJ41_018270</name>
</gene>
<proteinExistence type="predicted"/>
<organism evidence="1 2">
    <name type="scientific">Triplophysa rosa</name>
    <name type="common">Cave loach</name>
    <dbReference type="NCBI Taxonomy" id="992332"/>
    <lineage>
        <taxon>Eukaryota</taxon>
        <taxon>Metazoa</taxon>
        <taxon>Chordata</taxon>
        <taxon>Craniata</taxon>
        <taxon>Vertebrata</taxon>
        <taxon>Euteleostomi</taxon>
        <taxon>Actinopterygii</taxon>
        <taxon>Neopterygii</taxon>
        <taxon>Teleostei</taxon>
        <taxon>Ostariophysi</taxon>
        <taxon>Cypriniformes</taxon>
        <taxon>Nemacheilidae</taxon>
        <taxon>Triplophysa</taxon>
    </lineage>
</organism>
<dbReference type="EMBL" id="JAFHDT010000014">
    <property type="protein sequence ID" value="KAI7801050.1"/>
    <property type="molecule type" value="Genomic_DNA"/>
</dbReference>
<protein>
    <submittedName>
        <fullName evidence="1">Uncharacterized protein</fullName>
    </submittedName>
</protein>
<sequence>MTFGDVKPTLCMCSMPLCASSFERIQSAIVQWSYCCPFTSGADRYSTSQLLNYIQDRPWESPSSPSGISTETGGRMTQIRNAGGSSLCTQHPYGTNSSILCAYAHAWVIYIQQILLGREYSNLTGHTLHRFYKCTNSSLCVTPVSHLSRRSSGSIRGGATGRHDERGPGMDIVGLKILFTTEKRDLEFPLTAPSLDPLEESKNLTAPVNFQPTTGATDPVLLNLRRLQRTVQHQTPGLPDTEASCACAFPGPGSTIPLG</sequence>